<dbReference type="Gene3D" id="1.20.1250.20">
    <property type="entry name" value="MFS general substrate transporter like domains"/>
    <property type="match status" value="1"/>
</dbReference>
<evidence type="ECO:0000256" key="2">
    <source>
        <dbReference type="ARBA" id="ARBA00022692"/>
    </source>
</evidence>
<protein>
    <submittedName>
        <fullName evidence="5">Putative plastidic glucose transporter 1</fullName>
    </submittedName>
</protein>
<dbReference type="Pfam" id="PF00083">
    <property type="entry name" value="Sugar_tr"/>
    <property type="match status" value="1"/>
</dbReference>
<evidence type="ECO:0000256" key="3">
    <source>
        <dbReference type="ARBA" id="ARBA00022989"/>
    </source>
</evidence>
<reference evidence="5" key="1">
    <citation type="submission" date="2015-12" db="EMBL/GenBank/DDBJ databases">
        <title>Update maize B73 reference genome by single molecule sequencing technologies.</title>
        <authorList>
            <consortium name="Maize Genome Sequencing Project"/>
            <person name="Ware D."/>
        </authorList>
    </citation>
    <scope>NUCLEOTIDE SEQUENCE [LARGE SCALE GENOMIC DNA]</scope>
    <source>
        <tissue evidence="5">Seedling</tissue>
    </source>
</reference>
<comment type="subcellular location">
    <subcellularLocation>
        <location evidence="1">Membrane</location>
        <topology evidence="1">Multi-pass membrane protein</topology>
    </subcellularLocation>
</comment>
<keyword evidence="3" id="KW-1133">Transmembrane helix</keyword>
<dbReference type="InterPro" id="IPR036259">
    <property type="entry name" value="MFS_trans_sf"/>
</dbReference>
<dbReference type="PANTHER" id="PTHR48022:SF85">
    <property type="entry name" value="OS09G0452300 PROTEIN"/>
    <property type="match status" value="1"/>
</dbReference>
<name>A0A1D6I3U6_MAIZE</name>
<keyword evidence="2" id="KW-0812">Transmembrane</keyword>
<dbReference type="SUPFAM" id="SSF103473">
    <property type="entry name" value="MFS general substrate transporter"/>
    <property type="match status" value="1"/>
</dbReference>
<sequence length="227" mass="24799">MFLQVFLSCILIFFMLSSIKSLFSNIYAVALIGGSLFFLQQFAGINGVLYFSSLTFRDVGISSGALASLYVGITNFGGALVASNLMDKQGRKKLLIGSYLGMAFAMFLIVYGISFPLDEGVAHSLSIAGTLLYVLSLSILSSKPLRGLGWFGDKGIGGDPWRRKSIAIQNCCSSLAEGLLRTFCGNYTCGFLNVWKSFTYIMNNVKGFLVRSLLHDMMINELHLVNV</sequence>
<dbReference type="GO" id="GO:0022857">
    <property type="term" value="F:transmembrane transporter activity"/>
    <property type="evidence" value="ECO:0007669"/>
    <property type="project" value="InterPro"/>
</dbReference>
<evidence type="ECO:0000256" key="4">
    <source>
        <dbReference type="ARBA" id="ARBA00023136"/>
    </source>
</evidence>
<dbReference type="GO" id="GO:0016020">
    <property type="term" value="C:membrane"/>
    <property type="evidence" value="ECO:0007669"/>
    <property type="project" value="UniProtKB-SubCell"/>
</dbReference>
<dbReference type="PANTHER" id="PTHR48022">
    <property type="entry name" value="PLASTIDIC GLUCOSE TRANSPORTER 4"/>
    <property type="match status" value="1"/>
</dbReference>
<gene>
    <name evidence="5" type="ORF">ZEAMMB73_Zm00001d020374</name>
</gene>
<dbReference type="InterPro" id="IPR050360">
    <property type="entry name" value="MFS_Sugar_Transporters"/>
</dbReference>
<accession>A0A1D6I3U6</accession>
<organism evidence="5">
    <name type="scientific">Zea mays</name>
    <name type="common">Maize</name>
    <dbReference type="NCBI Taxonomy" id="4577"/>
    <lineage>
        <taxon>Eukaryota</taxon>
        <taxon>Viridiplantae</taxon>
        <taxon>Streptophyta</taxon>
        <taxon>Embryophyta</taxon>
        <taxon>Tracheophyta</taxon>
        <taxon>Spermatophyta</taxon>
        <taxon>Magnoliopsida</taxon>
        <taxon>Liliopsida</taxon>
        <taxon>Poales</taxon>
        <taxon>Poaceae</taxon>
        <taxon>PACMAD clade</taxon>
        <taxon>Panicoideae</taxon>
        <taxon>Andropogonodae</taxon>
        <taxon>Andropogoneae</taxon>
        <taxon>Tripsacinae</taxon>
        <taxon>Zea</taxon>
    </lineage>
</organism>
<dbReference type="EMBL" id="CM007650">
    <property type="protein sequence ID" value="ONM54816.1"/>
    <property type="molecule type" value="Genomic_DNA"/>
</dbReference>
<keyword evidence="4" id="KW-0472">Membrane</keyword>
<dbReference type="InterPro" id="IPR005828">
    <property type="entry name" value="MFS_sugar_transport-like"/>
</dbReference>
<evidence type="ECO:0000313" key="5">
    <source>
        <dbReference type="EMBL" id="ONM54816.1"/>
    </source>
</evidence>
<keyword evidence="5" id="KW-0813">Transport</keyword>
<keyword evidence="5" id="KW-0762">Sugar transport</keyword>
<proteinExistence type="predicted"/>
<dbReference type="AlphaFoldDB" id="A0A1D6I3U6"/>
<evidence type="ECO:0000256" key="1">
    <source>
        <dbReference type="ARBA" id="ARBA00004141"/>
    </source>
</evidence>